<organism evidence="6 7">
    <name type="scientific">Thalassotalea marina</name>
    <dbReference type="NCBI Taxonomy" id="1673741"/>
    <lineage>
        <taxon>Bacteria</taxon>
        <taxon>Pseudomonadati</taxon>
        <taxon>Pseudomonadota</taxon>
        <taxon>Gammaproteobacteria</taxon>
        <taxon>Alteromonadales</taxon>
        <taxon>Colwelliaceae</taxon>
        <taxon>Thalassotalea</taxon>
    </lineage>
</organism>
<accession>A0A919BFN5</accession>
<feature type="domain" description="OmpR/PhoB-type" evidence="5">
    <location>
        <begin position="4"/>
        <end position="104"/>
    </location>
</feature>
<comment type="caution">
    <text evidence="6">The sequence shown here is derived from an EMBL/GenBank/DDBJ whole genome shotgun (WGS) entry which is preliminary data.</text>
</comment>
<dbReference type="GO" id="GO:0003677">
    <property type="term" value="F:DNA binding"/>
    <property type="evidence" value="ECO:0007669"/>
    <property type="project" value="UniProtKB-UniRule"/>
</dbReference>
<feature type="transmembrane region" description="Helical" evidence="4">
    <location>
        <begin position="132"/>
        <end position="151"/>
    </location>
</feature>
<reference evidence="6" key="1">
    <citation type="journal article" date="2014" name="Int. J. Syst. Evol. Microbiol.">
        <title>Complete genome sequence of Corynebacterium casei LMG S-19264T (=DSM 44701T), isolated from a smear-ripened cheese.</title>
        <authorList>
            <consortium name="US DOE Joint Genome Institute (JGI-PGF)"/>
            <person name="Walter F."/>
            <person name="Albersmeier A."/>
            <person name="Kalinowski J."/>
            <person name="Ruckert C."/>
        </authorList>
    </citation>
    <scope>NUCLEOTIDE SEQUENCE</scope>
    <source>
        <strain evidence="6">KCTC 42731</strain>
    </source>
</reference>
<feature type="DNA-binding region" description="OmpR/PhoB-type" evidence="3">
    <location>
        <begin position="4"/>
        <end position="104"/>
    </location>
</feature>
<dbReference type="InterPro" id="IPR011042">
    <property type="entry name" value="6-blade_b-propeller_TolB-like"/>
</dbReference>
<keyword evidence="2 3" id="KW-0238">DNA-binding</keyword>
<dbReference type="PANTHER" id="PTHR36842:SF1">
    <property type="entry name" value="PROTEIN TOLB"/>
    <property type="match status" value="1"/>
</dbReference>
<evidence type="ECO:0000256" key="3">
    <source>
        <dbReference type="PROSITE-ProRule" id="PRU01091"/>
    </source>
</evidence>
<dbReference type="SUPFAM" id="SSF82171">
    <property type="entry name" value="DPP6 N-terminal domain-like"/>
    <property type="match status" value="2"/>
</dbReference>
<dbReference type="SUPFAM" id="SSF46894">
    <property type="entry name" value="C-terminal effector domain of the bipartite response regulators"/>
    <property type="match status" value="1"/>
</dbReference>
<proteinExistence type="inferred from homology"/>
<name>A0A919BFN5_9GAMM</name>
<dbReference type="Gene3D" id="2.120.10.30">
    <property type="entry name" value="TolB, C-terminal domain"/>
    <property type="match status" value="2"/>
</dbReference>
<dbReference type="Gene3D" id="1.10.10.10">
    <property type="entry name" value="Winged helix-like DNA-binding domain superfamily/Winged helix DNA-binding domain"/>
    <property type="match status" value="1"/>
</dbReference>
<dbReference type="RefSeq" id="WP_189768214.1">
    <property type="nucleotide sequence ID" value="NZ_BNCK01000002.1"/>
</dbReference>
<dbReference type="Proteomes" id="UP000623842">
    <property type="component" value="Unassembled WGS sequence"/>
</dbReference>
<dbReference type="InterPro" id="IPR016032">
    <property type="entry name" value="Sig_transdc_resp-reg_C-effctor"/>
</dbReference>
<dbReference type="InterPro" id="IPR011659">
    <property type="entry name" value="WD40"/>
</dbReference>
<keyword evidence="4" id="KW-0472">Membrane</keyword>
<evidence type="ECO:0000256" key="2">
    <source>
        <dbReference type="ARBA" id="ARBA00023125"/>
    </source>
</evidence>
<reference evidence="6" key="2">
    <citation type="submission" date="2020-09" db="EMBL/GenBank/DDBJ databases">
        <authorList>
            <person name="Sun Q."/>
            <person name="Kim S."/>
        </authorList>
    </citation>
    <scope>NUCLEOTIDE SEQUENCE</scope>
    <source>
        <strain evidence="6">KCTC 42731</strain>
    </source>
</reference>
<dbReference type="InterPro" id="IPR001867">
    <property type="entry name" value="OmpR/PhoB-type_DNA-bd"/>
</dbReference>
<dbReference type="InterPro" id="IPR015943">
    <property type="entry name" value="WD40/YVTN_repeat-like_dom_sf"/>
</dbReference>
<dbReference type="Pfam" id="PF07676">
    <property type="entry name" value="PD40"/>
    <property type="match status" value="1"/>
</dbReference>
<dbReference type="GO" id="GO:0006355">
    <property type="term" value="P:regulation of DNA-templated transcription"/>
    <property type="evidence" value="ECO:0007669"/>
    <property type="project" value="InterPro"/>
</dbReference>
<keyword evidence="7" id="KW-1185">Reference proteome</keyword>
<dbReference type="AlphaFoldDB" id="A0A919BFN5"/>
<dbReference type="EMBL" id="BNCK01000002">
    <property type="protein sequence ID" value="GHF85729.1"/>
    <property type="molecule type" value="Genomic_DNA"/>
</dbReference>
<dbReference type="GO" id="GO:0000160">
    <property type="term" value="P:phosphorelay signal transduction system"/>
    <property type="evidence" value="ECO:0007669"/>
    <property type="project" value="InterPro"/>
</dbReference>
<comment type="similarity">
    <text evidence="1">Belongs to the TolB family.</text>
</comment>
<protein>
    <submittedName>
        <fullName evidence="6">Transcriptional regulator</fullName>
    </submittedName>
</protein>
<dbReference type="PROSITE" id="PS51755">
    <property type="entry name" value="OMPR_PHOB"/>
    <property type="match status" value="1"/>
</dbReference>
<dbReference type="CDD" id="cd00383">
    <property type="entry name" value="trans_reg_C"/>
    <property type="match status" value="1"/>
</dbReference>
<gene>
    <name evidence="6" type="ORF">GCM10017161_11660</name>
</gene>
<evidence type="ECO:0000256" key="1">
    <source>
        <dbReference type="ARBA" id="ARBA00009820"/>
    </source>
</evidence>
<dbReference type="Gene3D" id="2.130.10.10">
    <property type="entry name" value="YVTN repeat-like/Quinoprotein amine dehydrogenase"/>
    <property type="match status" value="1"/>
</dbReference>
<dbReference type="PANTHER" id="PTHR36842">
    <property type="entry name" value="PROTEIN TOLB HOMOLOG"/>
    <property type="match status" value="1"/>
</dbReference>
<keyword evidence="4" id="KW-0812">Transmembrane</keyword>
<dbReference type="Pfam" id="PF00486">
    <property type="entry name" value="Trans_reg_C"/>
    <property type="match status" value="1"/>
</dbReference>
<evidence type="ECO:0000259" key="5">
    <source>
        <dbReference type="PROSITE" id="PS51755"/>
    </source>
</evidence>
<dbReference type="SMART" id="SM00862">
    <property type="entry name" value="Trans_reg_C"/>
    <property type="match status" value="1"/>
</dbReference>
<evidence type="ECO:0000313" key="6">
    <source>
        <dbReference type="EMBL" id="GHF85729.1"/>
    </source>
</evidence>
<evidence type="ECO:0000313" key="7">
    <source>
        <dbReference type="Proteomes" id="UP000623842"/>
    </source>
</evidence>
<dbReference type="InterPro" id="IPR036388">
    <property type="entry name" value="WH-like_DNA-bd_sf"/>
</dbReference>
<keyword evidence="4" id="KW-1133">Transmembrane helix</keyword>
<sequence length="713" mass="81729">MNKNAVFNIGNCKIIPIEYAIEHLGEEKQSVQPKFIEVLCYLAEHYPRVIPREELIENVWDGNSYVGEKALTNAIWHLRQKLKHDDGDDEVIETIRKVGYRLLIAPQFKCDDSTISADEAPDISSSPNKRRLIIGASLLTILFVLAMAFTLNTFQQELPDPVIEQITKNPGTELFNAPSPDGRFVVFKWINRQGIGNLYLKDRRNLGLPPQQLTYGSDYLGHSVWSTDGKYLYFSRRSISKNTCEIVRLQVKTKHEVALKECPVLSGYLYIDISPDNNTLAYLGISDTDENSGIYLLDLLNKDSEPVRFSCSNNCDYQERDFAFSPDGKTLAVTRRYNRFEENIYLVDIKTQQAKQITFKSADIVGLTWHPNGKQIVYGIQHADNRQGYVYNIENEKTKALNILGFSYPAFSFKTAELFYQQRREKYSIAQLTFDTDVASLPFPIHQSQFKHHSPDYSEKAGKLVYVSNESGHYELWLSDQNGDNRKQVTFFNQTVRYPRWSRSGKKIAFLAPSDSAKADKIYILDLATKKLSMLPSSHKTHNRPTWSWDDNAIITTIYQKEFKDLHALDIQTGQSVRLTFDGGRMGVMTSPTTLIYTTKNSGLWQREVSTQVPNTPDQKSLEKVSAKEFQTTYAWEYTPQGIYYRQNKGEFQLLSFYDFNEQQSKALIKLPRNTLAYASSLSFIPSKNSLLFTQADMPQSDIKKVTHPLILK</sequence>
<evidence type="ECO:0000256" key="4">
    <source>
        <dbReference type="SAM" id="Phobius"/>
    </source>
</evidence>